<evidence type="ECO:0000313" key="2">
    <source>
        <dbReference type="EMBL" id="GHP05242.1"/>
    </source>
</evidence>
<evidence type="ECO:0000256" key="1">
    <source>
        <dbReference type="SAM" id="Phobius"/>
    </source>
</evidence>
<keyword evidence="1" id="KW-1133">Transmembrane helix</keyword>
<sequence length="242" mass="25934">MTPKVPTITLSALVGPPNSQSGLPNHFTTINPTDRDYPKFVDGLDASVEFGARRGTVAYLAHSGDVCEFNFAVLLTTLTSALGLIAVAAAAVEFCMLNLSNLRKLYKLEKFQFSANYTALLQKAEENQTPMSSLELAADRLERQGSTAISKEASMVVSRSSPVKGGGDAWGLRRRTPKVIAESPVKPISPALDDAGMKMIDQQRSPSPVGGKLPALQSSAEKGYVTYQIPQSPKMPHNRGAV</sequence>
<accession>A0A830HEU8</accession>
<reference evidence="2" key="1">
    <citation type="submission" date="2020-10" db="EMBL/GenBank/DDBJ databases">
        <title>Unveiling of a novel bifunctional photoreceptor, Dualchrome1, isolated from a cosmopolitan green alga.</title>
        <authorList>
            <person name="Suzuki S."/>
            <person name="Kawachi M."/>
        </authorList>
    </citation>
    <scope>NUCLEOTIDE SEQUENCE</scope>
    <source>
        <strain evidence="2">NIES 2893</strain>
    </source>
</reference>
<comment type="caution">
    <text evidence="2">The sequence shown here is derived from an EMBL/GenBank/DDBJ whole genome shotgun (WGS) entry which is preliminary data.</text>
</comment>
<keyword evidence="1" id="KW-0812">Transmembrane</keyword>
<name>A0A830HEU8_9CHLO</name>
<dbReference type="EMBL" id="BNJQ01000009">
    <property type="protein sequence ID" value="GHP05242.1"/>
    <property type="molecule type" value="Genomic_DNA"/>
</dbReference>
<protein>
    <submittedName>
        <fullName evidence="2">Uncharacterized protein</fullName>
    </submittedName>
</protein>
<dbReference type="Proteomes" id="UP000660262">
    <property type="component" value="Unassembled WGS sequence"/>
</dbReference>
<feature type="transmembrane region" description="Helical" evidence="1">
    <location>
        <begin position="71"/>
        <end position="97"/>
    </location>
</feature>
<organism evidence="2 3">
    <name type="scientific">Pycnococcus provasolii</name>
    <dbReference type="NCBI Taxonomy" id="41880"/>
    <lineage>
        <taxon>Eukaryota</taxon>
        <taxon>Viridiplantae</taxon>
        <taxon>Chlorophyta</taxon>
        <taxon>Pseudoscourfieldiophyceae</taxon>
        <taxon>Pseudoscourfieldiales</taxon>
        <taxon>Pycnococcaceae</taxon>
        <taxon>Pycnococcus</taxon>
    </lineage>
</organism>
<keyword evidence="1" id="KW-0472">Membrane</keyword>
<gene>
    <name evidence="2" type="ORF">PPROV_000399400</name>
</gene>
<dbReference type="AlphaFoldDB" id="A0A830HEU8"/>
<evidence type="ECO:0000313" key="3">
    <source>
        <dbReference type="Proteomes" id="UP000660262"/>
    </source>
</evidence>
<proteinExistence type="predicted"/>
<keyword evidence="3" id="KW-1185">Reference proteome</keyword>